<proteinExistence type="predicted"/>
<name>A0A834ESB2_9CHIR</name>
<dbReference type="Proteomes" id="UP000664940">
    <property type="component" value="Unassembled WGS sequence"/>
</dbReference>
<accession>A0A834ESB2</accession>
<evidence type="ECO:0000313" key="2">
    <source>
        <dbReference type="Proteomes" id="UP000664940"/>
    </source>
</evidence>
<dbReference type="EMBL" id="JABVXQ010000002">
    <property type="protein sequence ID" value="KAF6127384.1"/>
    <property type="molecule type" value="Genomic_DNA"/>
</dbReference>
<dbReference type="AlphaFoldDB" id="A0A834ESB2"/>
<sequence length="110" mass="12038">MWKQFVNNTVLPVTNLAITIEGSCGLDPDAWAPQSTFPGISPKGPLQLASCRTLRHCFTTSPCLLISNLLRFLAKTRSGLISLLQSLCFHLLQPPGQGNLSSVFTLRPSW</sequence>
<gene>
    <name evidence="1" type="ORF">HJG60_017991</name>
</gene>
<comment type="caution">
    <text evidence="1">The sequence shown here is derived from an EMBL/GenBank/DDBJ whole genome shotgun (WGS) entry which is preliminary data.</text>
</comment>
<evidence type="ECO:0000313" key="1">
    <source>
        <dbReference type="EMBL" id="KAF6127384.1"/>
    </source>
</evidence>
<protein>
    <submittedName>
        <fullName evidence="1">Uncharacterized protein</fullName>
    </submittedName>
</protein>
<reference evidence="1 2" key="1">
    <citation type="journal article" date="2020" name="Nature">
        <title>Six reference-quality genomes reveal evolution of bat adaptations.</title>
        <authorList>
            <person name="Jebb D."/>
            <person name="Huang Z."/>
            <person name="Pippel M."/>
            <person name="Hughes G.M."/>
            <person name="Lavrichenko K."/>
            <person name="Devanna P."/>
            <person name="Winkler S."/>
            <person name="Jermiin L.S."/>
            <person name="Skirmuntt E.C."/>
            <person name="Katzourakis A."/>
            <person name="Burkitt-Gray L."/>
            <person name="Ray D.A."/>
            <person name="Sullivan K.A.M."/>
            <person name="Roscito J.G."/>
            <person name="Kirilenko B.M."/>
            <person name="Davalos L.M."/>
            <person name="Corthals A.P."/>
            <person name="Power M.L."/>
            <person name="Jones G."/>
            <person name="Ransome R.D."/>
            <person name="Dechmann D.K.N."/>
            <person name="Locatelli A.G."/>
            <person name="Puechmaille S.J."/>
            <person name="Fedrigo O."/>
            <person name="Jarvis E.D."/>
            <person name="Hiller M."/>
            <person name="Vernes S.C."/>
            <person name="Myers E.W."/>
            <person name="Teeling E.C."/>
        </authorList>
    </citation>
    <scope>NUCLEOTIDE SEQUENCE [LARGE SCALE GENOMIC DNA]</scope>
    <source>
        <strain evidence="1">Bat1K_MPI-CBG_1</strain>
    </source>
</reference>
<organism evidence="1 2">
    <name type="scientific">Phyllostomus discolor</name>
    <name type="common">pale spear-nosed bat</name>
    <dbReference type="NCBI Taxonomy" id="89673"/>
    <lineage>
        <taxon>Eukaryota</taxon>
        <taxon>Metazoa</taxon>
        <taxon>Chordata</taxon>
        <taxon>Craniata</taxon>
        <taxon>Vertebrata</taxon>
        <taxon>Euteleostomi</taxon>
        <taxon>Mammalia</taxon>
        <taxon>Eutheria</taxon>
        <taxon>Laurasiatheria</taxon>
        <taxon>Chiroptera</taxon>
        <taxon>Yangochiroptera</taxon>
        <taxon>Phyllostomidae</taxon>
        <taxon>Phyllostominae</taxon>
        <taxon>Phyllostomus</taxon>
    </lineage>
</organism>